<organism evidence="3 4">
    <name type="scientific">Kitasatospora albolonga</name>
    <dbReference type="NCBI Taxonomy" id="68173"/>
    <lineage>
        <taxon>Bacteria</taxon>
        <taxon>Bacillati</taxon>
        <taxon>Actinomycetota</taxon>
        <taxon>Actinomycetes</taxon>
        <taxon>Kitasatosporales</taxon>
        <taxon>Streptomycetaceae</taxon>
        <taxon>Kitasatospora</taxon>
    </lineage>
</organism>
<evidence type="ECO:0000256" key="1">
    <source>
        <dbReference type="SAM" id="MobiDB-lite"/>
    </source>
</evidence>
<evidence type="ECO:0000313" key="3">
    <source>
        <dbReference type="EMBL" id="ARF75705.1"/>
    </source>
</evidence>
<dbReference type="PROSITE" id="PS51674">
    <property type="entry name" value="4FE4S_WBL"/>
    <property type="match status" value="1"/>
</dbReference>
<name>A0ABC8C1B7_9ACTN</name>
<dbReference type="Proteomes" id="UP000192251">
    <property type="component" value="Chromosome"/>
</dbReference>
<protein>
    <recommendedName>
        <fullName evidence="2">4Fe-4S Wbl-type domain-containing protein</fullName>
    </recommendedName>
</protein>
<dbReference type="EMBL" id="CP020563">
    <property type="protein sequence ID" value="ARF75705.1"/>
    <property type="molecule type" value="Genomic_DNA"/>
</dbReference>
<dbReference type="KEGG" id="kab:B7C62_28195"/>
<gene>
    <name evidence="3" type="ORF">B7C62_28195</name>
</gene>
<feature type="compositionally biased region" description="Low complexity" evidence="1">
    <location>
        <begin position="235"/>
        <end position="245"/>
    </location>
</feature>
<feature type="region of interest" description="Disordered" evidence="1">
    <location>
        <begin position="101"/>
        <end position="121"/>
    </location>
</feature>
<reference evidence="3 4" key="1">
    <citation type="submission" date="2017-04" db="EMBL/GenBank/DDBJ databases">
        <title>The complete genome sequence of Streptomyces albolongus YIM 101047, the producer of novel bafilomycins and novel odoriferous sesquiterpenoids.</title>
        <authorList>
            <person name="Yin M."/>
            <person name="Jiang Y."/>
        </authorList>
    </citation>
    <scope>NUCLEOTIDE SEQUENCE [LARGE SCALE GENOMIC DNA]</scope>
    <source>
        <strain evidence="3 4">YIM 101047</strain>
    </source>
</reference>
<keyword evidence="4" id="KW-1185">Reference proteome</keyword>
<sequence length="245" mass="26912">MIHHYTTTSHTAPDTLDRAESWRPYGTCAAPQYVGHEDLWFPEPGDTEAVRAAVRVCESCPVLALCRQAVAVEEHGIGKASRYGIRAGLTPVQRWAADTSTRAAQGKGGRQLSPCGTNTAYDRHVRRGEPVDTACRKAHAEHSRAQRERERHRPRRAVPDGCGTTRAYYRHIQAGEPIDEACQAASDAYEQQLTVPPGPPECGTRGGYARHLRKDEPACTPCRQANTDASRRLRTTGTTTERSAA</sequence>
<proteinExistence type="predicted"/>
<dbReference type="AlphaFoldDB" id="A0ABC8C1B7"/>
<feature type="domain" description="4Fe-4S Wbl-type" evidence="2">
    <location>
        <begin position="27"/>
        <end position="96"/>
    </location>
</feature>
<feature type="region of interest" description="Disordered" evidence="1">
    <location>
        <begin position="139"/>
        <end position="162"/>
    </location>
</feature>
<feature type="region of interest" description="Disordered" evidence="1">
    <location>
        <begin position="223"/>
        <end position="245"/>
    </location>
</feature>
<accession>A0ABC8C1B7</accession>
<evidence type="ECO:0000259" key="2">
    <source>
        <dbReference type="PROSITE" id="PS51674"/>
    </source>
</evidence>
<dbReference type="InterPro" id="IPR034768">
    <property type="entry name" value="4FE4S_WBL"/>
</dbReference>
<feature type="compositionally biased region" description="Basic and acidic residues" evidence="1">
    <location>
        <begin position="139"/>
        <end position="151"/>
    </location>
</feature>
<dbReference type="RefSeq" id="WP_084750319.1">
    <property type="nucleotide sequence ID" value="NZ_CP020563.1"/>
</dbReference>
<evidence type="ECO:0000313" key="4">
    <source>
        <dbReference type="Proteomes" id="UP000192251"/>
    </source>
</evidence>
<dbReference type="Pfam" id="PF02467">
    <property type="entry name" value="Whib"/>
    <property type="match status" value="1"/>
</dbReference>